<dbReference type="InterPro" id="IPR001902">
    <property type="entry name" value="SLC26A/SulP_fam"/>
</dbReference>
<dbReference type="CDD" id="cd07042">
    <property type="entry name" value="STAS_SulP_like_sulfate_transporter"/>
    <property type="match status" value="1"/>
</dbReference>
<dbReference type="PROSITE" id="PS01130">
    <property type="entry name" value="SLC26A"/>
    <property type="match status" value="1"/>
</dbReference>
<feature type="region of interest" description="Disordered" evidence="5">
    <location>
        <begin position="715"/>
        <end position="735"/>
    </location>
</feature>
<keyword evidence="9" id="KW-1185">Reference proteome</keyword>
<dbReference type="Gene3D" id="3.30.750.24">
    <property type="entry name" value="STAS domain"/>
    <property type="match status" value="1"/>
</dbReference>
<evidence type="ECO:0000256" key="6">
    <source>
        <dbReference type="SAM" id="Phobius"/>
    </source>
</evidence>
<dbReference type="GO" id="GO:0016020">
    <property type="term" value="C:membrane"/>
    <property type="evidence" value="ECO:0007669"/>
    <property type="project" value="UniProtKB-SubCell"/>
</dbReference>
<evidence type="ECO:0000256" key="5">
    <source>
        <dbReference type="SAM" id="MobiDB-lite"/>
    </source>
</evidence>
<comment type="subcellular location">
    <subcellularLocation>
        <location evidence="1">Membrane</location>
        <topology evidence="1">Multi-pass membrane protein</topology>
    </subcellularLocation>
</comment>
<dbReference type="NCBIfam" id="TIGR00815">
    <property type="entry name" value="sulP"/>
    <property type="match status" value="1"/>
</dbReference>
<dbReference type="InterPro" id="IPR036513">
    <property type="entry name" value="STAS_dom_sf"/>
</dbReference>
<name>A0A1Z5T506_HORWE</name>
<organism evidence="8 9">
    <name type="scientific">Hortaea werneckii EXF-2000</name>
    <dbReference type="NCBI Taxonomy" id="1157616"/>
    <lineage>
        <taxon>Eukaryota</taxon>
        <taxon>Fungi</taxon>
        <taxon>Dikarya</taxon>
        <taxon>Ascomycota</taxon>
        <taxon>Pezizomycotina</taxon>
        <taxon>Dothideomycetes</taxon>
        <taxon>Dothideomycetidae</taxon>
        <taxon>Mycosphaerellales</taxon>
        <taxon>Teratosphaeriaceae</taxon>
        <taxon>Hortaea</taxon>
    </lineage>
</organism>
<dbReference type="InParanoid" id="A0A1Z5T506"/>
<feature type="transmembrane region" description="Helical" evidence="6">
    <location>
        <begin position="405"/>
        <end position="427"/>
    </location>
</feature>
<feature type="transmembrane region" description="Helical" evidence="6">
    <location>
        <begin position="334"/>
        <end position="351"/>
    </location>
</feature>
<dbReference type="Pfam" id="PF01740">
    <property type="entry name" value="STAS"/>
    <property type="match status" value="1"/>
</dbReference>
<dbReference type="EMBL" id="MUNK01000121">
    <property type="protein sequence ID" value="OTA31123.1"/>
    <property type="molecule type" value="Genomic_DNA"/>
</dbReference>
<dbReference type="InterPro" id="IPR002645">
    <property type="entry name" value="STAS_dom"/>
</dbReference>
<evidence type="ECO:0000256" key="4">
    <source>
        <dbReference type="ARBA" id="ARBA00023136"/>
    </source>
</evidence>
<evidence type="ECO:0000313" key="8">
    <source>
        <dbReference type="EMBL" id="OTA31123.1"/>
    </source>
</evidence>
<evidence type="ECO:0000256" key="1">
    <source>
        <dbReference type="ARBA" id="ARBA00004141"/>
    </source>
</evidence>
<dbReference type="PANTHER" id="PTHR11814">
    <property type="entry name" value="SULFATE TRANSPORTER"/>
    <property type="match status" value="1"/>
</dbReference>
<feature type="transmembrane region" description="Helical" evidence="6">
    <location>
        <begin position="245"/>
        <end position="266"/>
    </location>
</feature>
<dbReference type="InterPro" id="IPR011547">
    <property type="entry name" value="SLC26A/SulP_dom"/>
</dbReference>
<dbReference type="AlphaFoldDB" id="A0A1Z5T506"/>
<dbReference type="SUPFAM" id="SSF52091">
    <property type="entry name" value="SpoIIaa-like"/>
    <property type="match status" value="1"/>
</dbReference>
<dbReference type="GO" id="GO:0008271">
    <property type="term" value="F:secondary active sulfate transmembrane transporter activity"/>
    <property type="evidence" value="ECO:0007669"/>
    <property type="project" value="InterPro"/>
</dbReference>
<dbReference type="VEuPathDB" id="FungiDB:BTJ68_10373"/>
<evidence type="ECO:0000256" key="3">
    <source>
        <dbReference type="ARBA" id="ARBA00022989"/>
    </source>
</evidence>
<dbReference type="PROSITE" id="PS50801">
    <property type="entry name" value="STAS"/>
    <property type="match status" value="1"/>
</dbReference>
<accession>A0A1Z5T506</accession>
<reference evidence="8 9" key="1">
    <citation type="submission" date="2017-01" db="EMBL/GenBank/DDBJ databases">
        <title>The recent genome duplication of the halophilic yeast Hortaea werneckii: insights from long-read sequencing.</title>
        <authorList>
            <person name="Sinha S."/>
            <person name="Flibotte S."/>
            <person name="Neira M."/>
            <person name="Lenassi M."/>
            <person name="Gostincar C."/>
            <person name="Stajich J.E."/>
            <person name="Nislow C.E."/>
        </authorList>
    </citation>
    <scope>NUCLEOTIDE SEQUENCE [LARGE SCALE GENOMIC DNA]</scope>
    <source>
        <strain evidence="8 9">EXF-2000</strain>
    </source>
</reference>
<feature type="domain" description="STAS" evidence="7">
    <location>
        <begin position="561"/>
        <end position="705"/>
    </location>
</feature>
<sequence length="792" mass="87125">MPDWTSKLGKLPPSANDVAINDAAPIDEKLKEVGIESYFEDEPTISRYTREQVPGREEVIEYLKSLFPFIHWIGNYNLQWLMGDMVAGITVGAVVVPQGMAYAQLAELPVEYGLYTSFMGVLIYFFFATSKDITIGPVAVMSLLMGDIVLKARDTHPEIPGHVIASAVSVIVGAIITFLGLFRLGWIVELISLSSVSAFVTGAAFTIACGQVSTMMGISGFSTRDGAYLSVIRTLRNLPDTSLDAALGLTALTMLYLIRSGFAWLAKHRPQRRKLWFFLTTLRTAFVILLYTLISWLMNLHLPNHDSAQSPIRILGDVPRGFQHAGRPQVDGNIISIFAGELPAAVIVLLIEHISIAKSFGRVNGYQINPSQELVAIGVTNVLGPFLGAYPATGSFSRTAIKSKAGVRTPLAGVISAIVVLLAIYALPAVFFYIPNAALSAVIIHAVLDVLTPPRTLYYFWRTSPLDACIFIIGVFIIVFTSVEYGIYATVCLSAAVYLFRIFNARGEFLGPVHASAVSIGKSTLERGEPLEKNSSELTLYLPVGDANGSNPDISVQHPAPGCYIYRFTEGFCYLNSSRYLERMTDLILKETRPTTRTFIKKGDRQWNDTSASLPHPEDDRRPLLQAVVLDFSSVTHLDVSSVQALIDAREQLDRHTAPEEIPWLFANVNSRWTRKTLLEAGFGSPRSTSQNQERRNLLDLLNIARLGDSLDSGAWASSPSTEKLSQHPNSLDDFNAQEMGAANDLNSGEHSEERKDMATTGLVTGLNRPCIYPNLTSAMRVAMQSREKRHR</sequence>
<feature type="compositionally biased region" description="Polar residues" evidence="5">
    <location>
        <begin position="716"/>
        <end position="730"/>
    </location>
</feature>
<dbReference type="Pfam" id="PF00916">
    <property type="entry name" value="Sulfate_transp"/>
    <property type="match status" value="1"/>
</dbReference>
<keyword evidence="2 6" id="KW-0812">Transmembrane</keyword>
<dbReference type="FunCoup" id="A0A1Z5T506">
    <property type="interactions" value="787"/>
</dbReference>
<feature type="transmembrane region" description="Helical" evidence="6">
    <location>
        <begin position="162"/>
        <end position="186"/>
    </location>
</feature>
<dbReference type="Proteomes" id="UP000194280">
    <property type="component" value="Unassembled WGS sequence"/>
</dbReference>
<feature type="transmembrane region" description="Helical" evidence="6">
    <location>
        <begin position="485"/>
        <end position="503"/>
    </location>
</feature>
<keyword evidence="4 6" id="KW-0472">Membrane</keyword>
<protein>
    <recommendedName>
        <fullName evidence="7">STAS domain-containing protein</fullName>
    </recommendedName>
</protein>
<feature type="transmembrane region" description="Helical" evidence="6">
    <location>
        <begin position="459"/>
        <end position="479"/>
    </location>
</feature>
<evidence type="ECO:0000256" key="2">
    <source>
        <dbReference type="ARBA" id="ARBA00022692"/>
    </source>
</evidence>
<proteinExistence type="predicted"/>
<dbReference type="InterPro" id="IPR018045">
    <property type="entry name" value="S04_transporter_CS"/>
</dbReference>
<comment type="caution">
    <text evidence="8">The sequence shown here is derived from an EMBL/GenBank/DDBJ whole genome shotgun (WGS) entry which is preliminary data.</text>
</comment>
<feature type="transmembrane region" description="Helical" evidence="6">
    <location>
        <begin position="133"/>
        <end position="150"/>
    </location>
</feature>
<feature type="transmembrane region" description="Helical" evidence="6">
    <location>
        <begin position="275"/>
        <end position="298"/>
    </location>
</feature>
<gene>
    <name evidence="8" type="ORF">BTJ68_10373</name>
</gene>
<evidence type="ECO:0000313" key="9">
    <source>
        <dbReference type="Proteomes" id="UP000194280"/>
    </source>
</evidence>
<dbReference type="STRING" id="1157616.A0A1Z5T506"/>
<evidence type="ECO:0000259" key="7">
    <source>
        <dbReference type="PROSITE" id="PS50801"/>
    </source>
</evidence>
<keyword evidence="3 6" id="KW-1133">Transmembrane helix</keyword>